<feature type="active site" description="Nucleophile" evidence="5">
    <location>
        <position position="537"/>
    </location>
</feature>
<dbReference type="InterPro" id="IPR002641">
    <property type="entry name" value="PNPLA_dom"/>
</dbReference>
<dbReference type="VEuPathDB" id="FungiDB:ASPBRDRAFT_69768"/>
<feature type="short sequence motif" description="DGA/G" evidence="5">
    <location>
        <begin position="691"/>
        <end position="693"/>
    </location>
</feature>
<evidence type="ECO:0000259" key="6">
    <source>
        <dbReference type="PROSITE" id="PS50011"/>
    </source>
</evidence>
<dbReference type="PROSITE" id="PS50011">
    <property type="entry name" value="PROTEIN_KINASE_DOM"/>
    <property type="match status" value="1"/>
</dbReference>
<dbReference type="PROSITE" id="PS00518">
    <property type="entry name" value="ZF_RING_1"/>
    <property type="match status" value="1"/>
</dbReference>
<evidence type="ECO:0000256" key="3">
    <source>
        <dbReference type="ARBA" id="ARBA00022833"/>
    </source>
</evidence>
<dbReference type="InterPro" id="IPR017907">
    <property type="entry name" value="Znf_RING_CS"/>
</dbReference>
<dbReference type="OrthoDB" id="194358at2759"/>
<dbReference type="GO" id="GO:0019369">
    <property type="term" value="P:arachidonate metabolic process"/>
    <property type="evidence" value="ECO:0007669"/>
    <property type="project" value="TreeGrafter"/>
</dbReference>
<organism evidence="8 9">
    <name type="scientific">Aspergillus brasiliensis (strain CBS 101740 / IMI 381727 / IBT 21946)</name>
    <dbReference type="NCBI Taxonomy" id="767769"/>
    <lineage>
        <taxon>Eukaryota</taxon>
        <taxon>Fungi</taxon>
        <taxon>Dikarya</taxon>
        <taxon>Ascomycota</taxon>
        <taxon>Pezizomycotina</taxon>
        <taxon>Eurotiomycetes</taxon>
        <taxon>Eurotiomycetidae</taxon>
        <taxon>Eurotiales</taxon>
        <taxon>Aspergillaceae</taxon>
        <taxon>Aspergillus</taxon>
        <taxon>Aspergillus subgen. Circumdati</taxon>
    </lineage>
</organism>
<keyword evidence="5" id="KW-0378">Hydrolase</keyword>
<dbReference type="GO" id="GO:0016042">
    <property type="term" value="P:lipid catabolic process"/>
    <property type="evidence" value="ECO:0007669"/>
    <property type="project" value="UniProtKB-UniRule"/>
</dbReference>
<dbReference type="GO" id="GO:0004672">
    <property type="term" value="F:protein kinase activity"/>
    <property type="evidence" value="ECO:0007669"/>
    <property type="project" value="InterPro"/>
</dbReference>
<dbReference type="Gene3D" id="1.10.510.10">
    <property type="entry name" value="Transferase(Phosphotransferase) domain 1"/>
    <property type="match status" value="1"/>
</dbReference>
<keyword evidence="2" id="KW-0863">Zinc-finger</keyword>
<keyword evidence="3" id="KW-0862">Zinc</keyword>
<protein>
    <recommendedName>
        <fullName evidence="10">PNPLA domain-containing protein</fullName>
    </recommendedName>
</protein>
<dbReference type="PANTHER" id="PTHR24185:SF8">
    <property type="entry name" value="PNPLA DOMAIN-CONTAINING PROTEIN"/>
    <property type="match status" value="1"/>
</dbReference>
<evidence type="ECO:0000256" key="2">
    <source>
        <dbReference type="ARBA" id="ARBA00022771"/>
    </source>
</evidence>
<dbReference type="CDD" id="cd07199">
    <property type="entry name" value="Pat17_PNPLA8_PNPLA9_like"/>
    <property type="match status" value="1"/>
</dbReference>
<evidence type="ECO:0000313" key="8">
    <source>
        <dbReference type="EMBL" id="OJJ66323.1"/>
    </source>
</evidence>
<dbReference type="GO" id="GO:0046486">
    <property type="term" value="P:glycerolipid metabolic process"/>
    <property type="evidence" value="ECO:0007669"/>
    <property type="project" value="UniProtKB-ARBA"/>
</dbReference>
<feature type="active site" description="Proton acceptor" evidence="5">
    <location>
        <position position="691"/>
    </location>
</feature>
<dbReference type="STRING" id="767769.A0A1L9U437"/>
<dbReference type="GO" id="GO:0016020">
    <property type="term" value="C:membrane"/>
    <property type="evidence" value="ECO:0007669"/>
    <property type="project" value="TreeGrafter"/>
</dbReference>
<evidence type="ECO:0000259" key="7">
    <source>
        <dbReference type="PROSITE" id="PS51635"/>
    </source>
</evidence>
<dbReference type="PANTHER" id="PTHR24185">
    <property type="entry name" value="CALCIUM-INDEPENDENT PHOSPHOLIPASE A2-GAMMA"/>
    <property type="match status" value="1"/>
</dbReference>
<dbReference type="PROSITE" id="PS51635">
    <property type="entry name" value="PNPLA"/>
    <property type="match status" value="1"/>
</dbReference>
<accession>A0A1L9U437</accession>
<sequence>MATCDHLAWLRHVEKGDTGEVIFEDTGRFGRVIAELPRPDSQNLRTALFVGTSAKDTALKQLFTRNNIGRRGHRHDINLRADTASLETDSPLIFADSNPFVNNHTERSHVLCHETVSYPASWRPQAHAVIDIVYSRLLFLFIDVVCLFADDFSSLDAVALRLMQWADIGSAATGPSTVRPRLLIIMSEDLPHSTEMYENLEMTLHSGMGSRMMETFSAVKVFQLGGSHLSLLARHQRLRDEIRKQTEEMLNVRCSASWLFSASHMLSLFGCAIRHTSQTISQSFDFLLAARTSNRLDTDYQTHLVSFLNLASLHRTPYRSVASIIASSIIMDAFPPQMHRECYPLNTKSIWTIADPLGFSMEYTFSSLYKEHCYKALEMCYNKECARYMCDEIERSCCDHFVHLESGYISSSRLHWANAERLHDFISPYRSNITCLQCIRRAPEQHLSCGHSICYECIRIFGAVVAGREDRLKVNCIYGDNGKLTVDVKPKTAGVRILGIDGGGARGVTPLAFMEEMQKLLLHCPLHEMVDLAIGTSSGGPSVIAKFHLHWSTQKCGEIFEYLAKRTFKSPNTIFGNIRSLFRYATRDAVCNEDILEDGLKEHFTPDRHLFGYVPETIPGTRVAVTATSHGNSRFIFANYNGPSSSLPQGYTLIRPRDTKLEPLLWEAARATSAAPLFFKPMKTAVGEFWDGGLAFASPTELALWEVSRIWRGEVVIDFALSLGTGREDKPERSSHSLSRLWHSFMDHLDGETRLSDVINGLSQDLEGRILLLNTRLRRPTRLDDISDLQGQRYNIHLSPNSGQDILHAATRFLVSNFYFELDHPMVYTSGVYYCQGSIRCRSDCYAVTESLRRLYPERMEFMREKEILSICKLQEDICNVCHRYKRDVAFTVRHPEDIVTISLRISKKFYQNISGFPQTMAWFDVQQGFKSAFGSADHGSPGTIRCRGKCSKISQNPGYTRRHSDIGEEACLLRNWPDYATCTQPDPGHDMGFPRTLQDAPFTIPQKKTNERHTPRYRPPRLPLSIKSVGIPFERPNVNGLFFFKGSSLQKSSIGFEDSNKFRNAWLAHNNISPKQMVAIKHKAAISWDIESRLMKPPHANVVNLLAAFTDTDILFLVYEETEVSLSQVRQHMELEEKYISYICKEVLYGLRYLQQTLFVSEMTLSIENIHLTKAGCIKIANVGLYLLQSNQLSEFSAVPSVGYMMMELMEPRTASARPNVIVLMRPERWSREIRGFQSLTQRACIDELLCHIFIAVGISQSHPTLRQIIAAVGGAISPPAKRSYR</sequence>
<dbReference type="Gene3D" id="3.40.1090.10">
    <property type="entry name" value="Cytosolic phospholipase A2 catalytic domain"/>
    <property type="match status" value="1"/>
</dbReference>
<keyword evidence="4 5" id="KW-0443">Lipid metabolism</keyword>
<dbReference type="InterPro" id="IPR011009">
    <property type="entry name" value="Kinase-like_dom_sf"/>
</dbReference>
<name>A0A1L9U437_ASPBC</name>
<dbReference type="RefSeq" id="XP_067473573.1">
    <property type="nucleotide sequence ID" value="XM_067629044.1"/>
</dbReference>
<evidence type="ECO:0000256" key="1">
    <source>
        <dbReference type="ARBA" id="ARBA00022723"/>
    </source>
</evidence>
<reference evidence="9" key="1">
    <citation type="journal article" date="2017" name="Genome Biol.">
        <title>Comparative genomics reveals high biological diversity and specific adaptations in the industrially and medically important fungal genus Aspergillus.</title>
        <authorList>
            <person name="de Vries R.P."/>
            <person name="Riley R."/>
            <person name="Wiebenga A."/>
            <person name="Aguilar-Osorio G."/>
            <person name="Amillis S."/>
            <person name="Uchima C.A."/>
            <person name="Anderluh G."/>
            <person name="Asadollahi M."/>
            <person name="Askin M."/>
            <person name="Barry K."/>
            <person name="Battaglia E."/>
            <person name="Bayram O."/>
            <person name="Benocci T."/>
            <person name="Braus-Stromeyer S.A."/>
            <person name="Caldana C."/>
            <person name="Canovas D."/>
            <person name="Cerqueira G.C."/>
            <person name="Chen F."/>
            <person name="Chen W."/>
            <person name="Choi C."/>
            <person name="Clum A."/>
            <person name="Dos Santos R.A."/>
            <person name="Damasio A.R."/>
            <person name="Diallinas G."/>
            <person name="Emri T."/>
            <person name="Fekete E."/>
            <person name="Flipphi M."/>
            <person name="Freyberg S."/>
            <person name="Gallo A."/>
            <person name="Gournas C."/>
            <person name="Habgood R."/>
            <person name="Hainaut M."/>
            <person name="Harispe M.L."/>
            <person name="Henrissat B."/>
            <person name="Hilden K.S."/>
            <person name="Hope R."/>
            <person name="Hossain A."/>
            <person name="Karabika E."/>
            <person name="Karaffa L."/>
            <person name="Karanyi Z."/>
            <person name="Krasevec N."/>
            <person name="Kuo A."/>
            <person name="Kusch H."/>
            <person name="LaButti K."/>
            <person name="Lagendijk E.L."/>
            <person name="Lapidus A."/>
            <person name="Levasseur A."/>
            <person name="Lindquist E."/>
            <person name="Lipzen A."/>
            <person name="Logrieco A.F."/>
            <person name="MacCabe A."/>
            <person name="Maekelae M.R."/>
            <person name="Malavazi I."/>
            <person name="Melin P."/>
            <person name="Meyer V."/>
            <person name="Mielnichuk N."/>
            <person name="Miskei M."/>
            <person name="Molnar A.P."/>
            <person name="Mule G."/>
            <person name="Ngan C.Y."/>
            <person name="Orejas M."/>
            <person name="Orosz E."/>
            <person name="Ouedraogo J.P."/>
            <person name="Overkamp K.M."/>
            <person name="Park H.-S."/>
            <person name="Perrone G."/>
            <person name="Piumi F."/>
            <person name="Punt P.J."/>
            <person name="Ram A.F."/>
            <person name="Ramon A."/>
            <person name="Rauscher S."/>
            <person name="Record E."/>
            <person name="Riano-Pachon D.M."/>
            <person name="Robert V."/>
            <person name="Roehrig J."/>
            <person name="Ruller R."/>
            <person name="Salamov A."/>
            <person name="Salih N.S."/>
            <person name="Samson R.A."/>
            <person name="Sandor E."/>
            <person name="Sanguinetti M."/>
            <person name="Schuetze T."/>
            <person name="Sepcic K."/>
            <person name="Shelest E."/>
            <person name="Sherlock G."/>
            <person name="Sophianopoulou V."/>
            <person name="Squina F.M."/>
            <person name="Sun H."/>
            <person name="Susca A."/>
            <person name="Todd R.B."/>
            <person name="Tsang A."/>
            <person name="Unkles S.E."/>
            <person name="van de Wiele N."/>
            <person name="van Rossen-Uffink D."/>
            <person name="Oliveira J.V."/>
            <person name="Vesth T.C."/>
            <person name="Visser J."/>
            <person name="Yu J.-H."/>
            <person name="Zhou M."/>
            <person name="Andersen M.R."/>
            <person name="Archer D.B."/>
            <person name="Baker S.E."/>
            <person name="Benoit I."/>
            <person name="Brakhage A.A."/>
            <person name="Braus G.H."/>
            <person name="Fischer R."/>
            <person name="Frisvad J.C."/>
            <person name="Goldman G.H."/>
            <person name="Houbraken J."/>
            <person name="Oakley B."/>
            <person name="Pocsi I."/>
            <person name="Scazzocchio C."/>
            <person name="Seiboth B."/>
            <person name="vanKuyk P.A."/>
            <person name="Wortman J."/>
            <person name="Dyer P.S."/>
            <person name="Grigoriev I.V."/>
        </authorList>
    </citation>
    <scope>NUCLEOTIDE SEQUENCE [LARGE SCALE GENOMIC DNA]</scope>
    <source>
        <strain evidence="9">CBS 101740 / IMI 381727 / IBT 21946</strain>
    </source>
</reference>
<dbReference type="Proteomes" id="UP000184499">
    <property type="component" value="Unassembled WGS sequence"/>
</dbReference>
<dbReference type="InterPro" id="IPR000719">
    <property type="entry name" value="Prot_kinase_dom"/>
</dbReference>
<feature type="domain" description="Protein kinase" evidence="6">
    <location>
        <begin position="1044"/>
        <end position="1287"/>
    </location>
</feature>
<dbReference type="Pfam" id="PF01734">
    <property type="entry name" value="Patatin"/>
    <property type="match status" value="1"/>
</dbReference>
<dbReference type="GeneID" id="93581531"/>
<keyword evidence="9" id="KW-1185">Reference proteome</keyword>
<dbReference type="GO" id="GO:0008270">
    <property type="term" value="F:zinc ion binding"/>
    <property type="evidence" value="ECO:0007669"/>
    <property type="project" value="UniProtKB-KW"/>
</dbReference>
<evidence type="ECO:0000256" key="5">
    <source>
        <dbReference type="PROSITE-ProRule" id="PRU01161"/>
    </source>
</evidence>
<proteinExistence type="predicted"/>
<dbReference type="GO" id="GO:0005524">
    <property type="term" value="F:ATP binding"/>
    <property type="evidence" value="ECO:0007669"/>
    <property type="project" value="InterPro"/>
</dbReference>
<dbReference type="InterPro" id="IPR016035">
    <property type="entry name" value="Acyl_Trfase/lysoPLipase"/>
</dbReference>
<keyword evidence="5" id="KW-0442">Lipid degradation</keyword>
<keyword evidence="1" id="KW-0479">Metal-binding</keyword>
<dbReference type="OMA" id="VICIFAE"/>
<dbReference type="EMBL" id="KV878699">
    <property type="protein sequence ID" value="OJJ66323.1"/>
    <property type="molecule type" value="Genomic_DNA"/>
</dbReference>
<gene>
    <name evidence="8" type="ORF">ASPBRDRAFT_69768</name>
</gene>
<dbReference type="SUPFAM" id="SSF56112">
    <property type="entry name" value="Protein kinase-like (PK-like)"/>
    <property type="match status" value="1"/>
</dbReference>
<evidence type="ECO:0008006" key="10">
    <source>
        <dbReference type="Google" id="ProtNLM"/>
    </source>
</evidence>
<feature type="short sequence motif" description="GXGXXG" evidence="5">
    <location>
        <begin position="502"/>
        <end position="507"/>
    </location>
</feature>
<dbReference type="GO" id="GO:0047499">
    <property type="term" value="F:calcium-independent phospholipase A2 activity"/>
    <property type="evidence" value="ECO:0007669"/>
    <property type="project" value="TreeGrafter"/>
</dbReference>
<feature type="short sequence motif" description="GXSXG" evidence="5">
    <location>
        <begin position="535"/>
        <end position="539"/>
    </location>
</feature>
<feature type="domain" description="PNPLA" evidence="7">
    <location>
        <begin position="498"/>
        <end position="704"/>
    </location>
</feature>
<evidence type="ECO:0000256" key="4">
    <source>
        <dbReference type="ARBA" id="ARBA00023098"/>
    </source>
</evidence>
<evidence type="ECO:0000313" key="9">
    <source>
        <dbReference type="Proteomes" id="UP000184499"/>
    </source>
</evidence>
<dbReference type="SUPFAM" id="SSF52151">
    <property type="entry name" value="FabD/lysophospholipase-like"/>
    <property type="match status" value="1"/>
</dbReference>